<dbReference type="Proteomes" id="UP000650524">
    <property type="component" value="Unassembled WGS sequence"/>
</dbReference>
<dbReference type="PANTHER" id="PTHR43278:SF2">
    <property type="entry name" value="IRON-SULFUR FLAVOPROTEIN"/>
    <property type="match status" value="1"/>
</dbReference>
<comment type="caution">
    <text evidence="4">The sequence shown here is derived from an EMBL/GenBank/DDBJ whole genome shotgun (WGS) entry which is preliminary data.</text>
</comment>
<dbReference type="PANTHER" id="PTHR43278">
    <property type="entry name" value="NAD(P)H-DEPENDENT FMN-CONTAINING OXIDOREDUCTASE YWQN-RELATED"/>
    <property type="match status" value="1"/>
</dbReference>
<dbReference type="InterPro" id="IPR005025">
    <property type="entry name" value="FMN_Rdtase-like_dom"/>
</dbReference>
<evidence type="ECO:0000256" key="2">
    <source>
        <dbReference type="ARBA" id="ARBA00022643"/>
    </source>
</evidence>
<name>A0A8J6N442_9DELT</name>
<evidence type="ECO:0000313" key="4">
    <source>
        <dbReference type="EMBL" id="MBC8179385.1"/>
    </source>
</evidence>
<feature type="domain" description="NADPH-dependent FMN reductase-like" evidence="3">
    <location>
        <begin position="10"/>
        <end position="133"/>
    </location>
</feature>
<dbReference type="Pfam" id="PF03358">
    <property type="entry name" value="FMN_red"/>
    <property type="match status" value="1"/>
</dbReference>
<dbReference type="InterPro" id="IPR051796">
    <property type="entry name" value="ISF_SsuE-like"/>
</dbReference>
<dbReference type="InterPro" id="IPR029039">
    <property type="entry name" value="Flavoprotein-like_sf"/>
</dbReference>
<organism evidence="4 5">
    <name type="scientific">Candidatus Desulfacyla euxinica</name>
    <dbReference type="NCBI Taxonomy" id="2841693"/>
    <lineage>
        <taxon>Bacteria</taxon>
        <taxon>Deltaproteobacteria</taxon>
        <taxon>Candidatus Desulfacyla</taxon>
    </lineage>
</organism>
<evidence type="ECO:0000256" key="1">
    <source>
        <dbReference type="ARBA" id="ARBA00022630"/>
    </source>
</evidence>
<dbReference type="GO" id="GO:0016491">
    <property type="term" value="F:oxidoreductase activity"/>
    <property type="evidence" value="ECO:0007669"/>
    <property type="project" value="InterPro"/>
</dbReference>
<dbReference type="Gene3D" id="3.40.50.360">
    <property type="match status" value="1"/>
</dbReference>
<dbReference type="EMBL" id="JACNJD010000380">
    <property type="protein sequence ID" value="MBC8179385.1"/>
    <property type="molecule type" value="Genomic_DNA"/>
</dbReference>
<dbReference type="AlphaFoldDB" id="A0A8J6N442"/>
<evidence type="ECO:0000259" key="3">
    <source>
        <dbReference type="Pfam" id="PF03358"/>
    </source>
</evidence>
<keyword evidence="1" id="KW-0285">Flavoprotein</keyword>
<protein>
    <submittedName>
        <fullName evidence="4">Flavodoxin family protein</fullName>
    </submittedName>
</protein>
<gene>
    <name evidence="4" type="ORF">H8E19_18425</name>
</gene>
<reference evidence="4 5" key="1">
    <citation type="submission" date="2020-08" db="EMBL/GenBank/DDBJ databases">
        <title>Bridging the membrane lipid divide: bacteria of the FCB group superphylum have the potential to synthesize archaeal ether lipids.</title>
        <authorList>
            <person name="Villanueva L."/>
            <person name="Von Meijenfeldt F.A.B."/>
            <person name="Westbye A.B."/>
            <person name="Yadav S."/>
            <person name="Hopmans E.C."/>
            <person name="Dutilh B.E."/>
            <person name="Sinninghe Damste J.S."/>
        </authorList>
    </citation>
    <scope>NUCLEOTIDE SEQUENCE [LARGE SCALE GENOMIC DNA]</scope>
    <source>
        <strain evidence="4">NIOZ-UU27</strain>
    </source>
</reference>
<proteinExistence type="predicted"/>
<evidence type="ECO:0000313" key="5">
    <source>
        <dbReference type="Proteomes" id="UP000650524"/>
    </source>
</evidence>
<sequence length="193" mass="21361">MKNDNETKKKVLVLLGSPRKKGNSTILAQEITKGAESVGAVVETLYINGMDIKACQGCWTCQEEGSKGCPIEDDMQTIYHKLIEADSWVIASPVHWFNMSTQTKLWIDRCFALQKYGENPFRKKIGIAMSFGDTDPFTSGCINAIRSFQDSFRYVGAKISGIVYGSALNAGDISRNTELLKTAEELGKKLGKY</sequence>
<keyword evidence="2" id="KW-0288">FMN</keyword>
<dbReference type="SUPFAM" id="SSF52218">
    <property type="entry name" value="Flavoproteins"/>
    <property type="match status" value="1"/>
</dbReference>
<accession>A0A8J6N442</accession>